<proteinExistence type="predicted"/>
<reference evidence="1" key="1">
    <citation type="submission" date="2014-11" db="EMBL/GenBank/DDBJ databases">
        <authorList>
            <person name="Amaro Gonzalez C."/>
        </authorList>
    </citation>
    <scope>NUCLEOTIDE SEQUENCE</scope>
</reference>
<evidence type="ECO:0000313" key="1">
    <source>
        <dbReference type="EMBL" id="JAH54051.1"/>
    </source>
</evidence>
<sequence length="32" mass="3807">MPCFPTERKCDNIYVSWMQCSDRKKINKLLSA</sequence>
<dbReference type="AlphaFoldDB" id="A0A0E9TKD0"/>
<dbReference type="EMBL" id="GBXM01054526">
    <property type="protein sequence ID" value="JAH54051.1"/>
    <property type="molecule type" value="Transcribed_RNA"/>
</dbReference>
<name>A0A0E9TKD0_ANGAN</name>
<reference evidence="1" key="2">
    <citation type="journal article" date="2015" name="Fish Shellfish Immunol.">
        <title>Early steps in the European eel (Anguilla anguilla)-Vibrio vulnificus interaction in the gills: Role of the RtxA13 toxin.</title>
        <authorList>
            <person name="Callol A."/>
            <person name="Pajuelo D."/>
            <person name="Ebbesson L."/>
            <person name="Teles M."/>
            <person name="MacKenzie S."/>
            <person name="Amaro C."/>
        </authorList>
    </citation>
    <scope>NUCLEOTIDE SEQUENCE</scope>
</reference>
<organism evidence="1">
    <name type="scientific">Anguilla anguilla</name>
    <name type="common">European freshwater eel</name>
    <name type="synonym">Muraena anguilla</name>
    <dbReference type="NCBI Taxonomy" id="7936"/>
    <lineage>
        <taxon>Eukaryota</taxon>
        <taxon>Metazoa</taxon>
        <taxon>Chordata</taxon>
        <taxon>Craniata</taxon>
        <taxon>Vertebrata</taxon>
        <taxon>Euteleostomi</taxon>
        <taxon>Actinopterygii</taxon>
        <taxon>Neopterygii</taxon>
        <taxon>Teleostei</taxon>
        <taxon>Anguilliformes</taxon>
        <taxon>Anguillidae</taxon>
        <taxon>Anguilla</taxon>
    </lineage>
</organism>
<accession>A0A0E9TKD0</accession>
<protein>
    <submittedName>
        <fullName evidence="1">Uncharacterized protein</fullName>
    </submittedName>
</protein>